<dbReference type="EMBL" id="LR786802">
    <property type="protein sequence ID" value="CAB3262664.1"/>
    <property type="molecule type" value="mRNA"/>
</dbReference>
<feature type="transmembrane region" description="Helical" evidence="1">
    <location>
        <begin position="23"/>
        <end position="42"/>
    </location>
</feature>
<evidence type="ECO:0000256" key="1">
    <source>
        <dbReference type="SAM" id="Phobius"/>
    </source>
</evidence>
<feature type="transmembrane region" description="Helical" evidence="1">
    <location>
        <begin position="54"/>
        <end position="74"/>
    </location>
</feature>
<protein>
    <submittedName>
        <fullName evidence="2">Uncharacterized protein LOC100181501</fullName>
    </submittedName>
</protein>
<gene>
    <name evidence="2" type="primary">LOC100181501</name>
</gene>
<sequence length="136" mass="15994">MHINLSVPNISFNSLQVRDSPELWVLISIFRYYIVSLFTWDFHLIKACIFRRIISRECLCILFSFWPTFFPLRVSLVNQLVVLVCPLIMYTSVLVVAMLFNHESCRIYWIYHQLGHVFSIPEGAVNPRNFALVPNN</sequence>
<keyword evidence="1" id="KW-0472">Membrane</keyword>
<keyword evidence="1" id="KW-1133">Transmembrane helix</keyword>
<dbReference type="AlphaFoldDB" id="A0A6F9DGS2"/>
<accession>A0A6F9DGS2</accession>
<feature type="transmembrane region" description="Helical" evidence="1">
    <location>
        <begin position="80"/>
        <end position="100"/>
    </location>
</feature>
<keyword evidence="1" id="KW-0812">Transmembrane</keyword>
<proteinExistence type="evidence at transcript level"/>
<name>A0A6F9DGS2_9ASCI</name>
<organism evidence="2">
    <name type="scientific">Phallusia mammillata</name>
    <dbReference type="NCBI Taxonomy" id="59560"/>
    <lineage>
        <taxon>Eukaryota</taxon>
        <taxon>Metazoa</taxon>
        <taxon>Chordata</taxon>
        <taxon>Tunicata</taxon>
        <taxon>Ascidiacea</taxon>
        <taxon>Phlebobranchia</taxon>
        <taxon>Ascidiidae</taxon>
        <taxon>Phallusia</taxon>
    </lineage>
</organism>
<evidence type="ECO:0000313" key="2">
    <source>
        <dbReference type="EMBL" id="CAB3262664.1"/>
    </source>
</evidence>
<reference evidence="2" key="1">
    <citation type="submission" date="2020-04" db="EMBL/GenBank/DDBJ databases">
        <authorList>
            <person name="Neveu A P."/>
        </authorList>
    </citation>
    <scope>NUCLEOTIDE SEQUENCE</scope>
    <source>
        <tissue evidence="2">Whole embryo</tissue>
    </source>
</reference>